<evidence type="ECO:0000313" key="3">
    <source>
        <dbReference type="Proteomes" id="UP001061298"/>
    </source>
</evidence>
<evidence type="ECO:0000313" key="2">
    <source>
        <dbReference type="EMBL" id="UXY22190.1"/>
    </source>
</evidence>
<evidence type="ECO:0000259" key="1">
    <source>
        <dbReference type="Pfam" id="PF06863"/>
    </source>
</evidence>
<dbReference type="RefSeq" id="WP_263232292.1">
    <property type="nucleotide sequence ID" value="NZ_CP106793.1"/>
</dbReference>
<dbReference type="Pfam" id="PF06863">
    <property type="entry name" value="DUF1254"/>
    <property type="match status" value="1"/>
</dbReference>
<keyword evidence="3" id="KW-1185">Reference proteome</keyword>
<name>A0ABY6E678_9ACTN</name>
<sequence length="158" mass="17784">MAKPADDLRTLSREAYVHLYPLVTMDVTREQCVSVPADVKPGFGPPNQFHHIREFPSADFRIVVRPNFDTLYSASWLDLTGGPVDVSIDDTGDRYFLMPMLDTWTDVFAVPGKRTTGTGTQSYTLIAPGEQVRVYAHLMPSSQERNRRAVDMILAQDH</sequence>
<dbReference type="PANTHER" id="PTHR36509:SF2">
    <property type="entry name" value="BLL3101 PROTEIN"/>
    <property type="match status" value="1"/>
</dbReference>
<proteinExistence type="predicted"/>
<dbReference type="PANTHER" id="PTHR36509">
    <property type="entry name" value="BLL3101 PROTEIN"/>
    <property type="match status" value="1"/>
</dbReference>
<organism evidence="2 3">
    <name type="scientific">Streptomyces cynarae</name>
    <dbReference type="NCBI Taxonomy" id="2981134"/>
    <lineage>
        <taxon>Bacteria</taxon>
        <taxon>Bacillati</taxon>
        <taxon>Actinomycetota</taxon>
        <taxon>Actinomycetes</taxon>
        <taxon>Kitasatosporales</taxon>
        <taxon>Streptomycetaceae</taxon>
        <taxon>Streptomyces</taxon>
    </lineage>
</organism>
<dbReference type="SUPFAM" id="SSF160935">
    <property type="entry name" value="VPA0735-like"/>
    <property type="match status" value="1"/>
</dbReference>
<dbReference type="InterPro" id="IPR010679">
    <property type="entry name" value="DUF1254"/>
</dbReference>
<gene>
    <name evidence="2" type="ORF">N8I84_28445</name>
</gene>
<dbReference type="Proteomes" id="UP001061298">
    <property type="component" value="Chromosome"/>
</dbReference>
<dbReference type="EMBL" id="CP106793">
    <property type="protein sequence ID" value="UXY22190.1"/>
    <property type="molecule type" value="Genomic_DNA"/>
</dbReference>
<protein>
    <submittedName>
        <fullName evidence="2">DUF1254 domain-containing protein</fullName>
    </submittedName>
</protein>
<reference evidence="2" key="1">
    <citation type="submission" date="2022-10" db="EMBL/GenBank/DDBJ databases">
        <authorList>
            <person name="Mo P."/>
        </authorList>
    </citation>
    <scope>NUCLEOTIDE SEQUENCE</scope>
    <source>
        <strain evidence="2">HUAS 13-4</strain>
    </source>
</reference>
<dbReference type="InterPro" id="IPR037050">
    <property type="entry name" value="DUF1254_sf"/>
</dbReference>
<accession>A0ABY6E678</accession>
<dbReference type="Gene3D" id="2.60.40.1610">
    <property type="entry name" value="Domain of unknown function DUF1254"/>
    <property type="match status" value="1"/>
</dbReference>
<feature type="domain" description="DUF1254" evidence="1">
    <location>
        <begin position="46"/>
        <end position="132"/>
    </location>
</feature>